<comment type="subcellular location">
    <subcellularLocation>
        <location evidence="1">Golgi apparatus membrane</location>
        <topology evidence="1">Single-pass type II membrane protein</topology>
    </subcellularLocation>
</comment>
<evidence type="ECO:0000256" key="4">
    <source>
        <dbReference type="ARBA" id="ARBA00022801"/>
    </source>
</evidence>
<dbReference type="Proteomes" id="UP001515480">
    <property type="component" value="Unassembled WGS sequence"/>
</dbReference>
<dbReference type="EMBL" id="JBGBPQ010000017">
    <property type="protein sequence ID" value="KAL1507575.1"/>
    <property type="molecule type" value="Genomic_DNA"/>
</dbReference>
<dbReference type="GO" id="GO:0000139">
    <property type="term" value="C:Golgi membrane"/>
    <property type="evidence" value="ECO:0007669"/>
    <property type="project" value="UniProtKB-SubCell"/>
</dbReference>
<evidence type="ECO:0000256" key="7">
    <source>
        <dbReference type="ARBA" id="ARBA00023034"/>
    </source>
</evidence>
<keyword evidence="10" id="KW-1185">Reference proteome</keyword>
<comment type="caution">
    <text evidence="9">The sequence shown here is derived from an EMBL/GenBank/DDBJ whole genome shotgun (WGS) entry which is preliminary data.</text>
</comment>
<protein>
    <submittedName>
        <fullName evidence="9">Uncharacterized protein</fullName>
    </submittedName>
</protein>
<reference evidence="9 10" key="1">
    <citation type="journal article" date="2024" name="Science">
        <title>Giant polyketide synthase enzymes in the biosynthesis of giant marine polyether toxins.</title>
        <authorList>
            <person name="Fallon T.R."/>
            <person name="Shende V.V."/>
            <person name="Wierzbicki I.H."/>
            <person name="Pendleton A.L."/>
            <person name="Watervoot N.F."/>
            <person name="Auber R.P."/>
            <person name="Gonzalez D.J."/>
            <person name="Wisecaver J.H."/>
            <person name="Moore B.S."/>
        </authorList>
    </citation>
    <scope>NUCLEOTIDE SEQUENCE [LARGE SCALE GENOMIC DNA]</scope>
    <source>
        <strain evidence="9 10">12B1</strain>
    </source>
</reference>
<gene>
    <name evidence="9" type="ORF">AB1Y20_007195</name>
</gene>
<accession>A0AB34IXZ0</accession>
<dbReference type="PANTHER" id="PTHR13572">
    <property type="entry name" value="ENDO-ALPHA-1,2-MANNOSIDASE"/>
    <property type="match status" value="1"/>
</dbReference>
<dbReference type="InterPro" id="IPR026071">
    <property type="entry name" value="Glyco_Hydrolase_99"/>
</dbReference>
<dbReference type="Gene3D" id="3.20.20.80">
    <property type="entry name" value="Glycosidases"/>
    <property type="match status" value="1"/>
</dbReference>
<keyword evidence="8" id="KW-0472">Membrane</keyword>
<keyword evidence="6" id="KW-1133">Transmembrane helix</keyword>
<comment type="similarity">
    <text evidence="2">Belongs to the glycosyl hydrolase 99 family.</text>
</comment>
<keyword evidence="5" id="KW-0735">Signal-anchor</keyword>
<sequence length="361" mass="39635">MPCPSVHAAFYLWYGTPAFDGEWRHWDHPTLPHWDARVRARFPPPGVRATPPDKPHSPFYPDAGPYSSSDNATLRRQLSSLAAAGVDSVMLSWWGRADAAVTRDTQGVSTDERVGAVLAAAAEAGVSVSWHLEPYGGRSPSSVALDLEYLHRTYGAHPAVWRQGGRPLVFLYDVSASHAPPHAAEWRQALGGVRRTAADAVLLSLYLDERDVRFVEEAGFDGVYTYFAADGFTQGSTPSHWPAARRRLAAAGKLFFPSVGPGYNDTLIRPWNGANSRPRRGGAYYDSMWRRALEVQPEGVTITSFNEWGEGTQIEPAAPHTAADGSVYDDYGEGGAAMYMEKTAEWRREARRACGAQLDEL</sequence>
<name>A0AB34IXZ0_PRYPA</name>
<dbReference type="CDD" id="cd11574">
    <property type="entry name" value="GH99"/>
    <property type="match status" value="1"/>
</dbReference>
<organism evidence="9 10">
    <name type="scientific">Prymnesium parvum</name>
    <name type="common">Toxic golden alga</name>
    <dbReference type="NCBI Taxonomy" id="97485"/>
    <lineage>
        <taxon>Eukaryota</taxon>
        <taxon>Haptista</taxon>
        <taxon>Haptophyta</taxon>
        <taxon>Prymnesiophyceae</taxon>
        <taxon>Prymnesiales</taxon>
        <taxon>Prymnesiaceae</taxon>
        <taxon>Prymnesium</taxon>
    </lineage>
</organism>
<evidence type="ECO:0000256" key="5">
    <source>
        <dbReference type="ARBA" id="ARBA00022968"/>
    </source>
</evidence>
<dbReference type="GO" id="GO:0004559">
    <property type="term" value="F:alpha-mannosidase activity"/>
    <property type="evidence" value="ECO:0007669"/>
    <property type="project" value="TreeGrafter"/>
</dbReference>
<evidence type="ECO:0000256" key="3">
    <source>
        <dbReference type="ARBA" id="ARBA00022692"/>
    </source>
</evidence>
<evidence type="ECO:0000256" key="6">
    <source>
        <dbReference type="ARBA" id="ARBA00022989"/>
    </source>
</evidence>
<dbReference type="AlphaFoldDB" id="A0AB34IXZ0"/>
<dbReference type="PANTHER" id="PTHR13572:SF4">
    <property type="entry name" value="RE57134P"/>
    <property type="match status" value="1"/>
</dbReference>
<evidence type="ECO:0000313" key="10">
    <source>
        <dbReference type="Proteomes" id="UP001515480"/>
    </source>
</evidence>
<evidence type="ECO:0000256" key="1">
    <source>
        <dbReference type="ARBA" id="ARBA00004323"/>
    </source>
</evidence>
<evidence type="ECO:0000256" key="8">
    <source>
        <dbReference type="ARBA" id="ARBA00023136"/>
    </source>
</evidence>
<keyword evidence="4" id="KW-0378">Hydrolase</keyword>
<proteinExistence type="inferred from homology"/>
<keyword evidence="3" id="KW-0812">Transmembrane</keyword>
<evidence type="ECO:0000313" key="9">
    <source>
        <dbReference type="EMBL" id="KAL1507575.1"/>
    </source>
</evidence>
<evidence type="ECO:0000256" key="2">
    <source>
        <dbReference type="ARBA" id="ARBA00009559"/>
    </source>
</evidence>
<keyword evidence="7" id="KW-0333">Golgi apparatus</keyword>
<dbReference type="Pfam" id="PF16317">
    <property type="entry name" value="Glyco_hydro_99"/>
    <property type="match status" value="1"/>
</dbReference>